<dbReference type="InterPro" id="IPR001453">
    <property type="entry name" value="MoaB/Mog_dom"/>
</dbReference>
<comment type="function">
    <text evidence="1 6">Catalyzes the insertion of molybdate into adenylated molybdopterin with the concomitant release of AMP.</text>
</comment>
<evidence type="ECO:0000256" key="6">
    <source>
        <dbReference type="RuleBase" id="RU365090"/>
    </source>
</evidence>
<dbReference type="Gene3D" id="2.40.340.10">
    <property type="entry name" value="MoeA, C-terminal, domain IV"/>
    <property type="match status" value="1"/>
</dbReference>
<dbReference type="PANTHER" id="PTHR10192:SF5">
    <property type="entry name" value="GEPHYRIN"/>
    <property type="match status" value="1"/>
</dbReference>
<dbReference type="Pfam" id="PF03454">
    <property type="entry name" value="MoeA_C"/>
    <property type="match status" value="1"/>
</dbReference>
<dbReference type="InterPro" id="IPR036425">
    <property type="entry name" value="MoaB/Mog-like_dom_sf"/>
</dbReference>
<feature type="domain" description="MoaB/Mog" evidence="7">
    <location>
        <begin position="176"/>
        <end position="313"/>
    </location>
</feature>
<dbReference type="Gene3D" id="3.90.105.10">
    <property type="entry name" value="Molybdopterin biosynthesis moea protein, domain 2"/>
    <property type="match status" value="1"/>
</dbReference>
<dbReference type="Pfam" id="PF00994">
    <property type="entry name" value="MoCF_biosynth"/>
    <property type="match status" value="1"/>
</dbReference>
<keyword evidence="9" id="KW-1185">Reference proteome</keyword>
<dbReference type="Gene3D" id="2.170.190.11">
    <property type="entry name" value="Molybdopterin biosynthesis moea protein, domain 3"/>
    <property type="match status" value="1"/>
</dbReference>
<dbReference type="EC" id="2.10.1.1" evidence="6"/>
<accession>A0ABY4X4E0</accession>
<dbReference type="PANTHER" id="PTHR10192">
    <property type="entry name" value="MOLYBDOPTERIN BIOSYNTHESIS PROTEIN"/>
    <property type="match status" value="1"/>
</dbReference>
<keyword evidence="6" id="KW-0500">Molybdenum</keyword>
<dbReference type="SMART" id="SM00852">
    <property type="entry name" value="MoCF_biosynth"/>
    <property type="match status" value="1"/>
</dbReference>
<dbReference type="NCBIfam" id="TIGR00177">
    <property type="entry name" value="molyb_syn"/>
    <property type="match status" value="1"/>
</dbReference>
<dbReference type="InterPro" id="IPR036688">
    <property type="entry name" value="MoeA_C_domain_IV_sf"/>
</dbReference>
<gene>
    <name evidence="8" type="ORF">LHA26_10610</name>
</gene>
<evidence type="ECO:0000256" key="4">
    <source>
        <dbReference type="ARBA" id="ARBA00023150"/>
    </source>
</evidence>
<dbReference type="Proteomes" id="UP001056937">
    <property type="component" value="Chromosome 1"/>
</dbReference>
<keyword evidence="4 6" id="KW-0501">Molybdenum cofactor biosynthesis</keyword>
<proteinExistence type="inferred from homology"/>
<dbReference type="SUPFAM" id="SSF53218">
    <property type="entry name" value="Molybdenum cofactor biosynthesis proteins"/>
    <property type="match status" value="1"/>
</dbReference>
<dbReference type="Gene3D" id="3.40.980.10">
    <property type="entry name" value="MoaB/Mog-like domain"/>
    <property type="match status" value="1"/>
</dbReference>
<keyword evidence="6" id="KW-0808">Transferase</keyword>
<evidence type="ECO:0000259" key="7">
    <source>
        <dbReference type="SMART" id="SM00852"/>
    </source>
</evidence>
<evidence type="ECO:0000256" key="2">
    <source>
        <dbReference type="ARBA" id="ARBA00005046"/>
    </source>
</evidence>
<sequence length="394" mass="39941">MSLLPVAEAQARLLALAPPLAAETVALGLAAGRYAAAPVLARRDQPAAALSAMDGYAIRYAERPGPWRVVGESAAGGGLGRPLAPGEAARIFTGAPVPEGADCVLIQEEAAREGTRLVMAGEGPRGPGGNIRPRATDFAEGRVLIEAGARIEARRLALAAIGGHGTLSVGRLPRLALIATGDELVPPGAPLAGAQLPASNSPMLTALIGPRAIVADRGIIPDDLAQIAQAFREAAREADVIVTTGGASVGDHDLIRPALTEAGATLDFWRVAMRPGKPLLAGRLGGAVVLGLPGNPVSAYVTATLFLLPLLAHLAGSAHPWPRPRTVRLGAALPATGVRADYLRARLEGDTAFAPDGQDSAALLALAAADGLIVRPPHAPSAAIGDSAALLDFA</sequence>
<dbReference type="EMBL" id="CP084930">
    <property type="protein sequence ID" value="USI71772.1"/>
    <property type="molecule type" value="Genomic_DNA"/>
</dbReference>
<organism evidence="8 9">
    <name type="scientific">Sphingomonas morindae</name>
    <dbReference type="NCBI Taxonomy" id="1541170"/>
    <lineage>
        <taxon>Bacteria</taxon>
        <taxon>Pseudomonadati</taxon>
        <taxon>Pseudomonadota</taxon>
        <taxon>Alphaproteobacteria</taxon>
        <taxon>Sphingomonadales</taxon>
        <taxon>Sphingomonadaceae</taxon>
        <taxon>Sphingomonas</taxon>
    </lineage>
</organism>
<reference evidence="8" key="1">
    <citation type="journal article" date="2022" name="Toxins">
        <title>Genomic Analysis of Sphingopyxis sp. USTB-05 for Biodegrading Cyanobacterial Hepatotoxins.</title>
        <authorList>
            <person name="Liu C."/>
            <person name="Xu Q."/>
            <person name="Zhao Z."/>
            <person name="Zhang H."/>
            <person name="Liu X."/>
            <person name="Yin C."/>
            <person name="Liu Y."/>
            <person name="Yan H."/>
        </authorList>
    </citation>
    <scope>NUCLEOTIDE SEQUENCE</scope>
    <source>
        <strain evidence="8">NBD5</strain>
    </source>
</reference>
<dbReference type="RefSeq" id="WP_252165586.1">
    <property type="nucleotide sequence ID" value="NZ_CP084930.1"/>
</dbReference>
<dbReference type="SUPFAM" id="SSF63882">
    <property type="entry name" value="MoeA N-terminal region -like"/>
    <property type="match status" value="1"/>
</dbReference>
<evidence type="ECO:0000256" key="1">
    <source>
        <dbReference type="ARBA" id="ARBA00002901"/>
    </source>
</evidence>
<evidence type="ECO:0000313" key="9">
    <source>
        <dbReference type="Proteomes" id="UP001056937"/>
    </source>
</evidence>
<keyword evidence="6" id="KW-0479">Metal-binding</keyword>
<comment type="similarity">
    <text evidence="3 6">Belongs to the MoeA family.</text>
</comment>
<dbReference type="Pfam" id="PF03453">
    <property type="entry name" value="MoeA_N"/>
    <property type="match status" value="1"/>
</dbReference>
<dbReference type="InterPro" id="IPR038987">
    <property type="entry name" value="MoeA-like"/>
</dbReference>
<name>A0ABY4X4E0_9SPHN</name>
<dbReference type="SUPFAM" id="SSF63867">
    <property type="entry name" value="MoeA C-terminal domain-like"/>
    <property type="match status" value="1"/>
</dbReference>
<comment type="pathway">
    <text evidence="2 6">Cofactor biosynthesis; molybdopterin biosynthesis.</text>
</comment>
<dbReference type="InterPro" id="IPR036135">
    <property type="entry name" value="MoeA_linker/N_sf"/>
</dbReference>
<dbReference type="InterPro" id="IPR005111">
    <property type="entry name" value="MoeA_C_domain_IV"/>
</dbReference>
<comment type="catalytic activity">
    <reaction evidence="5">
        <text>adenylyl-molybdopterin + molybdate = Mo-molybdopterin + AMP + H(+)</text>
        <dbReference type="Rhea" id="RHEA:35047"/>
        <dbReference type="ChEBI" id="CHEBI:15378"/>
        <dbReference type="ChEBI" id="CHEBI:36264"/>
        <dbReference type="ChEBI" id="CHEBI:62727"/>
        <dbReference type="ChEBI" id="CHEBI:71302"/>
        <dbReference type="ChEBI" id="CHEBI:456215"/>
        <dbReference type="EC" id="2.10.1.1"/>
    </reaction>
</comment>
<keyword evidence="6" id="KW-0460">Magnesium</keyword>
<dbReference type="CDD" id="cd00887">
    <property type="entry name" value="MoeA"/>
    <property type="match status" value="1"/>
</dbReference>
<evidence type="ECO:0000256" key="3">
    <source>
        <dbReference type="ARBA" id="ARBA00010763"/>
    </source>
</evidence>
<protein>
    <recommendedName>
        <fullName evidence="6">Molybdopterin molybdenumtransferase</fullName>
        <ecNumber evidence="6">2.10.1.1</ecNumber>
    </recommendedName>
</protein>
<dbReference type="InterPro" id="IPR005110">
    <property type="entry name" value="MoeA_linker/N"/>
</dbReference>
<evidence type="ECO:0000256" key="5">
    <source>
        <dbReference type="ARBA" id="ARBA00047317"/>
    </source>
</evidence>
<comment type="cofactor">
    <cofactor evidence="6">
        <name>Mg(2+)</name>
        <dbReference type="ChEBI" id="CHEBI:18420"/>
    </cofactor>
</comment>
<evidence type="ECO:0000313" key="8">
    <source>
        <dbReference type="EMBL" id="USI71772.1"/>
    </source>
</evidence>